<dbReference type="Proteomes" id="UP000478052">
    <property type="component" value="Unassembled WGS sequence"/>
</dbReference>
<organism evidence="2 3">
    <name type="scientific">Aphis craccivora</name>
    <name type="common">Cowpea aphid</name>
    <dbReference type="NCBI Taxonomy" id="307492"/>
    <lineage>
        <taxon>Eukaryota</taxon>
        <taxon>Metazoa</taxon>
        <taxon>Ecdysozoa</taxon>
        <taxon>Arthropoda</taxon>
        <taxon>Hexapoda</taxon>
        <taxon>Insecta</taxon>
        <taxon>Pterygota</taxon>
        <taxon>Neoptera</taxon>
        <taxon>Paraneoptera</taxon>
        <taxon>Hemiptera</taxon>
        <taxon>Sternorrhyncha</taxon>
        <taxon>Aphidomorpha</taxon>
        <taxon>Aphidoidea</taxon>
        <taxon>Aphididae</taxon>
        <taxon>Aphidini</taxon>
        <taxon>Aphis</taxon>
        <taxon>Aphis</taxon>
    </lineage>
</organism>
<dbReference type="AlphaFoldDB" id="A0A6G0ZPK5"/>
<accession>A0A6G0ZPK5</accession>
<sequence length="78" mass="9084">MDGTFSNCPKYFTHMFTIHGLINGYYIPLAICLLSDKFQNSKIKKKKKRETLEKLINKYNSNQIPIDECVSTLLCYCL</sequence>
<evidence type="ECO:0000313" key="2">
    <source>
        <dbReference type="EMBL" id="KAF0772831.1"/>
    </source>
</evidence>
<proteinExistence type="predicted"/>
<keyword evidence="1" id="KW-0472">Membrane</keyword>
<keyword evidence="1" id="KW-1133">Transmembrane helix</keyword>
<dbReference type="EMBL" id="VUJU01000129">
    <property type="protein sequence ID" value="KAF0772831.1"/>
    <property type="molecule type" value="Genomic_DNA"/>
</dbReference>
<comment type="caution">
    <text evidence="2">The sequence shown here is derived from an EMBL/GenBank/DDBJ whole genome shotgun (WGS) entry which is preliminary data.</text>
</comment>
<keyword evidence="3" id="KW-1185">Reference proteome</keyword>
<gene>
    <name evidence="2" type="ORF">FWK35_00009859</name>
</gene>
<reference evidence="2 3" key="1">
    <citation type="submission" date="2019-08" db="EMBL/GenBank/DDBJ databases">
        <title>Whole genome of Aphis craccivora.</title>
        <authorList>
            <person name="Voronova N.V."/>
            <person name="Shulinski R.S."/>
            <person name="Bandarenka Y.V."/>
            <person name="Zhorov D.G."/>
            <person name="Warner D."/>
        </authorList>
    </citation>
    <scope>NUCLEOTIDE SEQUENCE [LARGE SCALE GENOMIC DNA]</scope>
    <source>
        <strain evidence="2">180601</strain>
        <tissue evidence="2">Whole Body</tissue>
    </source>
</reference>
<name>A0A6G0ZPK5_APHCR</name>
<protein>
    <submittedName>
        <fullName evidence="2">MULE domain-containing protein</fullName>
    </submittedName>
</protein>
<evidence type="ECO:0000313" key="3">
    <source>
        <dbReference type="Proteomes" id="UP000478052"/>
    </source>
</evidence>
<feature type="transmembrane region" description="Helical" evidence="1">
    <location>
        <begin position="12"/>
        <end position="35"/>
    </location>
</feature>
<keyword evidence="1" id="KW-0812">Transmembrane</keyword>
<evidence type="ECO:0000256" key="1">
    <source>
        <dbReference type="SAM" id="Phobius"/>
    </source>
</evidence>